<dbReference type="EMBL" id="JX100814">
    <property type="protein sequence ID" value="AFU86619.1"/>
    <property type="molecule type" value="Genomic_DNA"/>
</dbReference>
<reference evidence="1 2" key="1">
    <citation type="journal article" date="2012" name="BMC Genomics">
        <title>The Caulobacter crescentus phage phiCbK: genomics of a canonical phage.</title>
        <authorList>
            <person name="Gill J.J."/>
            <person name="Berry J.D."/>
            <person name="Russell W.K."/>
            <person name="Lessor L."/>
            <person name="Escobar Garcia D.A."/>
            <person name="Hernandez D."/>
            <person name="Kane A."/>
            <person name="Keene J."/>
            <person name="Maddox M."/>
            <person name="Martin R."/>
            <person name="Mohan S."/>
            <person name="Thorn A.M."/>
            <person name="Russell D.H."/>
            <person name="Young R."/>
        </authorList>
    </citation>
    <scope>NUCLEOTIDE SEQUENCE [LARGE SCALE GENOMIC DNA]</scope>
</reference>
<accession>K4JN31</accession>
<evidence type="ECO:0000313" key="2">
    <source>
        <dbReference type="Proteomes" id="UP000000461"/>
    </source>
</evidence>
<name>K4JN31_9CAUD</name>
<gene>
    <name evidence="1" type="ORF">CcrRogue_gp137</name>
</gene>
<organism evidence="1 2">
    <name type="scientific">Caulobacter phage CcrRogue</name>
    <dbReference type="NCBI Taxonomy" id="2927986"/>
    <lineage>
        <taxon>Viruses</taxon>
        <taxon>Duplodnaviria</taxon>
        <taxon>Heunggongvirae</taxon>
        <taxon>Uroviricota</taxon>
        <taxon>Caudoviricetes</taxon>
        <taxon>Jeanschmidtviridae</taxon>
        <taxon>Poindextervirus</taxon>
        <taxon>Poindextervirus rogue</taxon>
    </lineage>
</organism>
<protein>
    <submittedName>
        <fullName evidence="1">Uncharacterized protein</fullName>
    </submittedName>
</protein>
<evidence type="ECO:0000313" key="1">
    <source>
        <dbReference type="EMBL" id="AFU86619.1"/>
    </source>
</evidence>
<dbReference type="OrthoDB" id="36579at10239"/>
<sequence>MDVDDPSIQGIRFCQHTRSGFLVVNLDVLARVRHNFLMWSIRNITTEASHSIRTCTAKDYPWPERGSEGCICRDPGARRDRDFMLLIDRHGEIQWYARTTCPIHGPKITTVDVETKSTT</sequence>
<keyword evidence="2" id="KW-1185">Reference proteome</keyword>
<dbReference type="Proteomes" id="UP000000461">
    <property type="component" value="Segment"/>
</dbReference>
<proteinExistence type="predicted"/>
<dbReference type="KEGG" id="vg:13995918"/>